<dbReference type="InterPro" id="IPR036942">
    <property type="entry name" value="Beta-barrel_TonB_sf"/>
</dbReference>
<gene>
    <name evidence="10" type="ORF">LX80_02330</name>
</gene>
<dbReference type="EMBL" id="QKZV01000008">
    <property type="protein sequence ID" value="PZX60846.1"/>
    <property type="molecule type" value="Genomic_DNA"/>
</dbReference>
<evidence type="ECO:0000256" key="7">
    <source>
        <dbReference type="ARBA" id="ARBA00023237"/>
    </source>
</evidence>
<evidence type="ECO:0000256" key="5">
    <source>
        <dbReference type="ARBA" id="ARBA00023077"/>
    </source>
</evidence>
<dbReference type="NCBIfam" id="TIGR04057">
    <property type="entry name" value="SusC_RagA_signa"/>
    <property type="match status" value="1"/>
</dbReference>
<evidence type="ECO:0000256" key="8">
    <source>
        <dbReference type="PROSITE-ProRule" id="PRU01360"/>
    </source>
</evidence>
<dbReference type="SUPFAM" id="SSF56935">
    <property type="entry name" value="Porins"/>
    <property type="match status" value="1"/>
</dbReference>
<keyword evidence="3 8" id="KW-1134">Transmembrane beta strand</keyword>
<dbReference type="PROSITE" id="PS52016">
    <property type="entry name" value="TONB_DEPENDENT_REC_3"/>
    <property type="match status" value="1"/>
</dbReference>
<comment type="subcellular location">
    <subcellularLocation>
        <location evidence="1 8">Cell outer membrane</location>
        <topology evidence="1 8">Multi-pass membrane protein</topology>
    </subcellularLocation>
</comment>
<accession>A0A2W7RPG9</accession>
<dbReference type="OrthoDB" id="9768177at2"/>
<organism evidence="10 11">
    <name type="scientific">Hydrotalea sandarakina</name>
    <dbReference type="NCBI Taxonomy" id="1004304"/>
    <lineage>
        <taxon>Bacteria</taxon>
        <taxon>Pseudomonadati</taxon>
        <taxon>Bacteroidota</taxon>
        <taxon>Chitinophagia</taxon>
        <taxon>Chitinophagales</taxon>
        <taxon>Chitinophagaceae</taxon>
        <taxon>Hydrotalea</taxon>
    </lineage>
</organism>
<keyword evidence="5" id="KW-0798">TonB box</keyword>
<keyword evidence="7 8" id="KW-0998">Cell outer membrane</keyword>
<comment type="similarity">
    <text evidence="8">Belongs to the TonB-dependent receptor family.</text>
</comment>
<name>A0A2W7RPG9_9BACT</name>
<evidence type="ECO:0000313" key="10">
    <source>
        <dbReference type="EMBL" id="PZX60846.1"/>
    </source>
</evidence>
<evidence type="ECO:0000256" key="4">
    <source>
        <dbReference type="ARBA" id="ARBA00022692"/>
    </source>
</evidence>
<keyword evidence="2 8" id="KW-0813">Transport</keyword>
<evidence type="ECO:0000256" key="3">
    <source>
        <dbReference type="ARBA" id="ARBA00022452"/>
    </source>
</evidence>
<dbReference type="NCBIfam" id="TIGR04056">
    <property type="entry name" value="OMP_RagA_SusC"/>
    <property type="match status" value="1"/>
</dbReference>
<reference evidence="10 11" key="1">
    <citation type="submission" date="2018-06" db="EMBL/GenBank/DDBJ databases">
        <title>Genomic Encyclopedia of Archaeal and Bacterial Type Strains, Phase II (KMG-II): from individual species to whole genera.</title>
        <authorList>
            <person name="Goeker M."/>
        </authorList>
    </citation>
    <scope>NUCLEOTIDE SEQUENCE [LARGE SCALE GENOMIC DNA]</scope>
    <source>
        <strain evidence="10 11">DSM 23241</strain>
    </source>
</reference>
<dbReference type="Pfam" id="PF00593">
    <property type="entry name" value="TonB_dep_Rec_b-barrel"/>
    <property type="match status" value="1"/>
</dbReference>
<keyword evidence="4 8" id="KW-0812">Transmembrane</keyword>
<dbReference type="Gene3D" id="2.40.170.20">
    <property type="entry name" value="TonB-dependent receptor, beta-barrel domain"/>
    <property type="match status" value="1"/>
</dbReference>
<keyword evidence="11" id="KW-1185">Reference proteome</keyword>
<proteinExistence type="inferred from homology"/>
<evidence type="ECO:0000259" key="9">
    <source>
        <dbReference type="Pfam" id="PF00593"/>
    </source>
</evidence>
<dbReference type="Proteomes" id="UP000249720">
    <property type="component" value="Unassembled WGS sequence"/>
</dbReference>
<dbReference type="Gene3D" id="2.170.130.10">
    <property type="entry name" value="TonB-dependent receptor, plug domain"/>
    <property type="match status" value="1"/>
</dbReference>
<evidence type="ECO:0000256" key="6">
    <source>
        <dbReference type="ARBA" id="ARBA00023136"/>
    </source>
</evidence>
<evidence type="ECO:0000313" key="11">
    <source>
        <dbReference type="Proteomes" id="UP000249720"/>
    </source>
</evidence>
<dbReference type="GO" id="GO:0009279">
    <property type="term" value="C:cell outer membrane"/>
    <property type="evidence" value="ECO:0007669"/>
    <property type="project" value="UniProtKB-SubCell"/>
</dbReference>
<dbReference type="InterPro" id="IPR039426">
    <property type="entry name" value="TonB-dep_rcpt-like"/>
</dbReference>
<dbReference type="InterPro" id="IPR000531">
    <property type="entry name" value="Beta-barrel_TonB"/>
</dbReference>
<evidence type="ECO:0000256" key="2">
    <source>
        <dbReference type="ARBA" id="ARBA00022448"/>
    </source>
</evidence>
<evidence type="ECO:0000256" key="1">
    <source>
        <dbReference type="ARBA" id="ARBA00004571"/>
    </source>
</evidence>
<dbReference type="InterPro" id="IPR023996">
    <property type="entry name" value="TonB-dep_OMP_SusC/RagA"/>
</dbReference>
<dbReference type="InterPro" id="IPR023997">
    <property type="entry name" value="TonB-dep_OMP_SusC/RagA_CS"/>
</dbReference>
<protein>
    <submittedName>
        <fullName evidence="10">TonB-linked SusC/RagA family outer membrane protein</fullName>
    </submittedName>
</protein>
<feature type="domain" description="TonB-dependent receptor-like beta-barrel" evidence="9">
    <location>
        <begin position="251"/>
        <end position="774"/>
    </location>
</feature>
<dbReference type="AlphaFoldDB" id="A0A2W7RPG9"/>
<sequence>MNGGDLSNGNGGGFNINPSTNVLATLNADDIESVTILKDAAATSIYGSRGGNGVIIITTKSGKNGKTQFNFSAEYGSNNVILPPPAGRPLQANDWFTLLKEGLVNANASQTTINNTLASYGYGNGVDIHWFDLVTRTGVQNQYNLSASGGDGKTKYFISGGYFKQQGTTIGTDLTRYSGNIKVSHAATDRLTFTTKVTVGDVVQNSALASSGISGGGGYFGNPGYVALVLRPTQNPFNPDGTLNISNNNLGFPAHYNPLYIAANDKRWLKALTILGSENIEYKIWKSLKFTSNLGLQYNGNEEYQFNNQFHGDGSGTAGYALSIYTRNFLWNWYNQFDYHFDINRNKKFSADVKVGYEATRNAYLQQQGSAQSFPPKLDLYSSQNAATSTLGIQISSDYAFTGAYSNANITYDDRFSLYGSFRRDGSSRFGSSNPYGNFYSVGFAWNVMNENFMKRIELINNLKLRASYGTNGNAEIGNYQWRPSYGFGYNYNGVAGGTFNNIGNINLTWEKNKQFDVGFDLGLLKNRINVIADYYVRKTDGSLLSQQISRTTGFTGVISNLGGLENKGIELTISVTPIQTRDFSWQINFNYARNKNYVSNLPTGDQYNPQSSAFLMRVGQPFYSFYTRAWAGVDPNSGSPLWYTDSTKSTTTTSFASAKLFLVGKSASPTDFGGLGNVFNYKNFTLGIDFYYNYGNYIIDNYARFFTDGSFPTRGKYAFMMNRWQKKGDVTNVPKYVYGDATNGATGSDRIIYKGDYIRLRNVQVGYRLTNKTVLTKLHLSALAFYVRGSNLWTKIYDNNLTSDPEQGVQGFNNQSVAPSKSVTVGLNVTF</sequence>
<dbReference type="InterPro" id="IPR037066">
    <property type="entry name" value="Plug_dom_sf"/>
</dbReference>
<keyword evidence="6 8" id="KW-0472">Membrane</keyword>
<comment type="caution">
    <text evidence="10">The sequence shown here is derived from an EMBL/GenBank/DDBJ whole genome shotgun (WGS) entry which is preliminary data.</text>
</comment>